<dbReference type="InterPro" id="IPR001509">
    <property type="entry name" value="Epimerase_deHydtase"/>
</dbReference>
<dbReference type="EMBL" id="BMMD01000008">
    <property type="protein sequence ID" value="GGJ79019.1"/>
    <property type="molecule type" value="Genomic_DNA"/>
</dbReference>
<evidence type="ECO:0000259" key="1">
    <source>
        <dbReference type="Pfam" id="PF01370"/>
    </source>
</evidence>
<gene>
    <name evidence="2" type="ORF">GCM10011372_16700</name>
</gene>
<dbReference type="SUPFAM" id="SSF51735">
    <property type="entry name" value="NAD(P)-binding Rossmann-fold domains"/>
    <property type="match status" value="1"/>
</dbReference>
<feature type="domain" description="NAD-dependent epimerase/dehydratase" evidence="1">
    <location>
        <begin position="5"/>
        <end position="199"/>
    </location>
</feature>
<dbReference type="Gene3D" id="3.40.50.720">
    <property type="entry name" value="NAD(P)-binding Rossmann-like Domain"/>
    <property type="match status" value="1"/>
</dbReference>
<name>A0A917PHR6_9MICO</name>
<proteinExistence type="predicted"/>
<dbReference type="AlphaFoldDB" id="A0A917PHR6"/>
<organism evidence="2 3">
    <name type="scientific">Agromyces bauzanensis</name>
    <dbReference type="NCBI Taxonomy" id="1308924"/>
    <lineage>
        <taxon>Bacteria</taxon>
        <taxon>Bacillati</taxon>
        <taxon>Actinomycetota</taxon>
        <taxon>Actinomycetes</taxon>
        <taxon>Micrococcales</taxon>
        <taxon>Microbacteriaceae</taxon>
        <taxon>Agromyces</taxon>
    </lineage>
</organism>
<evidence type="ECO:0000313" key="2">
    <source>
        <dbReference type="EMBL" id="GGJ79019.1"/>
    </source>
</evidence>
<protein>
    <submittedName>
        <fullName evidence="2">NAD-dependent epimerase</fullName>
    </submittedName>
</protein>
<reference evidence="2" key="1">
    <citation type="journal article" date="2014" name="Int. J. Syst. Evol. Microbiol.">
        <title>Complete genome sequence of Corynebacterium casei LMG S-19264T (=DSM 44701T), isolated from a smear-ripened cheese.</title>
        <authorList>
            <consortium name="US DOE Joint Genome Institute (JGI-PGF)"/>
            <person name="Walter F."/>
            <person name="Albersmeier A."/>
            <person name="Kalinowski J."/>
            <person name="Ruckert C."/>
        </authorList>
    </citation>
    <scope>NUCLEOTIDE SEQUENCE</scope>
    <source>
        <strain evidence="2">CGMCC 1.8984</strain>
    </source>
</reference>
<dbReference type="Pfam" id="PF01370">
    <property type="entry name" value="Epimerase"/>
    <property type="match status" value="1"/>
</dbReference>
<reference evidence="2" key="2">
    <citation type="submission" date="2020-09" db="EMBL/GenBank/DDBJ databases">
        <authorList>
            <person name="Sun Q."/>
            <person name="Zhou Y."/>
        </authorList>
    </citation>
    <scope>NUCLEOTIDE SEQUENCE</scope>
    <source>
        <strain evidence="2">CGMCC 1.8984</strain>
    </source>
</reference>
<accession>A0A917PHR6</accession>
<comment type="caution">
    <text evidence="2">The sequence shown here is derived from an EMBL/GenBank/DDBJ whole genome shotgun (WGS) entry which is preliminary data.</text>
</comment>
<dbReference type="InterPro" id="IPR036291">
    <property type="entry name" value="NAD(P)-bd_dom_sf"/>
</dbReference>
<keyword evidence="3" id="KW-1185">Reference proteome</keyword>
<evidence type="ECO:0000313" key="3">
    <source>
        <dbReference type="Proteomes" id="UP000636956"/>
    </source>
</evidence>
<sequence length="309" mass="32807">MSRHLVIGAGPTGSSLAEHLVASGQTVRVVTRSGRMSTAGAESVALDATDPEALARAADGVDVMYDCANPGPYPRWETGWPPLAAAALSAAERTGAVLVTMGNLYGYGPVDQPMTPALPLAATSRTGRLRARLWLDALAAHEAGRVRTTEVRASDYLGPTVRAEHGLIARYGASVLAGRAASVVGDPDAPHSWTYVPDIGHTLEVLGRDERAWGRAWHVPTNPPVAIRALLEQLSTAAGVASPVVRRMPRAPLTALAPFVPLLGHVRELRYQFDRPFVIDAAETTEAFGIRPTPWAEVIDRTAAAWAAR</sequence>
<dbReference type="Proteomes" id="UP000636956">
    <property type="component" value="Unassembled WGS sequence"/>
</dbReference>
<dbReference type="RefSeq" id="WP_188742981.1">
    <property type="nucleotide sequence ID" value="NZ_BAABFW010000001.1"/>
</dbReference>